<sequence>MYLRRLSSRSAPERRPGREPSEKVRPVSRFPALSTTTIKRIPGPFMTHRMATKSYPASQHVLKTFTKLVELLPAAEQNKPQLVLLAGEVTPFRNDTDREMPFRQESNFFYLTGCKVPSSYALLTFQNGTYLANTPSTQLFIPKAELADLMWSVPPPSLEEASAMYNSTTIAHPAALPEAIQEQIKAFPGAIVHTLPASPLFPKIAAEYTAVFAAANVNVTEDYLLSALHRARLIKDAEEIELIRRANAISSRAHETVMRVLGQGVLGQIKRGKGAGTERPLLPSEWLIQKEYEAEALFVASCRREGAEHQAYLPIVAASTRASTLHYCCNDREFAWGPVGPHDHCNSNDLAHDHERVLDPQVLLIDAGCEWNCYAADITRTMPVGNGGKFTPEARAIYELVLEMQKLSMEALKPGLHWDAVQLLCHQTLVRRFQQLGIFKTPESPGSGSWNSEQAILASGISAAFFPHGLGHSLGLDVHDVPSASKPDVNPTIERPVLGHESFYTYLRLRLPLEEGMVVTVEPGCYFSPHLIAPVRDSKHINQEVLKRYESVGGVRIEDVVVITKDGYENLTTVRSDPDWLEQVCAGEI</sequence>
<dbReference type="Pfam" id="PF05195">
    <property type="entry name" value="AMP_N"/>
    <property type="match status" value="1"/>
</dbReference>
<keyword evidence="5" id="KW-0464">Manganese</keyword>
<dbReference type="Gene3D" id="3.40.350.10">
    <property type="entry name" value="Creatinase/prolidase N-terminal domain"/>
    <property type="match status" value="1"/>
</dbReference>
<dbReference type="CDD" id="cd01087">
    <property type="entry name" value="Prolidase"/>
    <property type="match status" value="1"/>
</dbReference>
<dbReference type="PROSITE" id="PS00491">
    <property type="entry name" value="PROLINE_PEPTIDASE"/>
    <property type="match status" value="1"/>
</dbReference>
<dbReference type="STRING" id="1077348.A0A2G8SKL4"/>
<dbReference type="Gene3D" id="3.90.230.10">
    <property type="entry name" value="Creatinase/methionine aminopeptidase superfamily"/>
    <property type="match status" value="1"/>
</dbReference>
<organism evidence="9 10">
    <name type="scientific">Ganoderma sinense ZZ0214-1</name>
    <dbReference type="NCBI Taxonomy" id="1077348"/>
    <lineage>
        <taxon>Eukaryota</taxon>
        <taxon>Fungi</taxon>
        <taxon>Dikarya</taxon>
        <taxon>Basidiomycota</taxon>
        <taxon>Agaricomycotina</taxon>
        <taxon>Agaricomycetes</taxon>
        <taxon>Polyporales</taxon>
        <taxon>Polyporaceae</taxon>
        <taxon>Ganoderma</taxon>
    </lineage>
</organism>
<keyword evidence="3 6" id="KW-0479">Metal-binding</keyword>
<evidence type="ECO:0000256" key="3">
    <source>
        <dbReference type="ARBA" id="ARBA00022723"/>
    </source>
</evidence>
<evidence type="ECO:0000256" key="7">
    <source>
        <dbReference type="SAM" id="MobiDB-lite"/>
    </source>
</evidence>
<dbReference type="InterPro" id="IPR007865">
    <property type="entry name" value="Aminopep_P_N"/>
</dbReference>
<feature type="compositionally biased region" description="Basic and acidic residues" evidence="7">
    <location>
        <begin position="11"/>
        <end position="25"/>
    </location>
</feature>
<feature type="domain" description="Aminopeptidase P N-terminal" evidence="8">
    <location>
        <begin position="55"/>
        <end position="202"/>
    </location>
</feature>
<proteinExistence type="inferred from homology"/>
<evidence type="ECO:0000256" key="1">
    <source>
        <dbReference type="ARBA" id="ARBA00001936"/>
    </source>
</evidence>
<evidence type="ECO:0000256" key="2">
    <source>
        <dbReference type="ARBA" id="ARBA00008766"/>
    </source>
</evidence>
<dbReference type="PANTHER" id="PTHR43226:SF1">
    <property type="entry name" value="XAA-PRO DIPEPTIDASE"/>
    <property type="match status" value="1"/>
</dbReference>
<dbReference type="SUPFAM" id="SSF55920">
    <property type="entry name" value="Creatinase/aminopeptidase"/>
    <property type="match status" value="1"/>
</dbReference>
<comment type="similarity">
    <text evidence="2 6">Belongs to the peptidase M24B family.</text>
</comment>
<dbReference type="Pfam" id="PF00557">
    <property type="entry name" value="Peptidase_M24"/>
    <property type="match status" value="1"/>
</dbReference>
<reference evidence="9 10" key="1">
    <citation type="journal article" date="2015" name="Sci. Rep.">
        <title>Chromosome-level genome map provides insights into diverse defense mechanisms in the medicinal fungus Ganoderma sinense.</title>
        <authorList>
            <person name="Zhu Y."/>
            <person name="Xu J."/>
            <person name="Sun C."/>
            <person name="Zhou S."/>
            <person name="Xu H."/>
            <person name="Nelson D.R."/>
            <person name="Qian J."/>
            <person name="Song J."/>
            <person name="Luo H."/>
            <person name="Xiang L."/>
            <person name="Li Y."/>
            <person name="Xu Z."/>
            <person name="Ji A."/>
            <person name="Wang L."/>
            <person name="Lu S."/>
            <person name="Hayward A."/>
            <person name="Sun W."/>
            <person name="Li X."/>
            <person name="Schwartz D.C."/>
            <person name="Wang Y."/>
            <person name="Chen S."/>
        </authorList>
    </citation>
    <scope>NUCLEOTIDE SEQUENCE [LARGE SCALE GENOMIC DNA]</scope>
    <source>
        <strain evidence="9 10">ZZ0214-1</strain>
    </source>
</reference>
<dbReference type="GO" id="GO:0006508">
    <property type="term" value="P:proteolysis"/>
    <property type="evidence" value="ECO:0007669"/>
    <property type="project" value="TreeGrafter"/>
</dbReference>
<evidence type="ECO:0000259" key="8">
    <source>
        <dbReference type="SMART" id="SM01011"/>
    </source>
</evidence>
<dbReference type="InterPro" id="IPR001131">
    <property type="entry name" value="Peptidase_M24B_aminopep-P_CS"/>
</dbReference>
<dbReference type="AlphaFoldDB" id="A0A2G8SKL4"/>
<feature type="region of interest" description="Disordered" evidence="7">
    <location>
        <begin position="1"/>
        <end position="28"/>
    </location>
</feature>
<dbReference type="GO" id="GO:0070006">
    <property type="term" value="F:metalloaminopeptidase activity"/>
    <property type="evidence" value="ECO:0007669"/>
    <property type="project" value="InterPro"/>
</dbReference>
<dbReference type="GO" id="GO:0030145">
    <property type="term" value="F:manganese ion binding"/>
    <property type="evidence" value="ECO:0007669"/>
    <property type="project" value="InterPro"/>
</dbReference>
<dbReference type="InterPro" id="IPR052433">
    <property type="entry name" value="X-Pro_dipept-like"/>
</dbReference>
<comment type="cofactor">
    <cofactor evidence="1">
        <name>Mn(2+)</name>
        <dbReference type="ChEBI" id="CHEBI:29035"/>
    </cofactor>
</comment>
<dbReference type="SMART" id="SM01011">
    <property type="entry name" value="AMP_N"/>
    <property type="match status" value="1"/>
</dbReference>
<protein>
    <recommendedName>
        <fullName evidence="8">Aminopeptidase P N-terminal domain-containing protein</fullName>
    </recommendedName>
</protein>
<name>A0A2G8SKL4_9APHY</name>
<dbReference type="InterPro" id="IPR036005">
    <property type="entry name" value="Creatinase/aminopeptidase-like"/>
</dbReference>
<dbReference type="InterPro" id="IPR000994">
    <property type="entry name" value="Pept_M24"/>
</dbReference>
<keyword evidence="10" id="KW-1185">Reference proteome</keyword>
<dbReference type="PANTHER" id="PTHR43226">
    <property type="entry name" value="XAA-PRO AMINOPEPTIDASE 3"/>
    <property type="match status" value="1"/>
</dbReference>
<evidence type="ECO:0000313" key="10">
    <source>
        <dbReference type="Proteomes" id="UP000230002"/>
    </source>
</evidence>
<keyword evidence="4" id="KW-0378">Hydrolase</keyword>
<comment type="caution">
    <text evidence="9">The sequence shown here is derived from an EMBL/GenBank/DDBJ whole genome shotgun (WGS) entry which is preliminary data.</text>
</comment>
<evidence type="ECO:0000313" key="9">
    <source>
        <dbReference type="EMBL" id="PIL34305.1"/>
    </source>
</evidence>
<dbReference type="Proteomes" id="UP000230002">
    <property type="component" value="Unassembled WGS sequence"/>
</dbReference>
<accession>A0A2G8SKL4</accession>
<evidence type="ECO:0000256" key="5">
    <source>
        <dbReference type="ARBA" id="ARBA00023211"/>
    </source>
</evidence>
<evidence type="ECO:0000256" key="6">
    <source>
        <dbReference type="RuleBase" id="RU000590"/>
    </source>
</evidence>
<evidence type="ECO:0000256" key="4">
    <source>
        <dbReference type="ARBA" id="ARBA00022801"/>
    </source>
</evidence>
<dbReference type="EMBL" id="AYKW01000005">
    <property type="protein sequence ID" value="PIL34305.1"/>
    <property type="molecule type" value="Genomic_DNA"/>
</dbReference>
<dbReference type="OrthoDB" id="10261878at2759"/>
<dbReference type="InterPro" id="IPR029149">
    <property type="entry name" value="Creatin/AminoP/Spt16_N"/>
</dbReference>
<dbReference type="SUPFAM" id="SSF53092">
    <property type="entry name" value="Creatinase/prolidase N-terminal domain"/>
    <property type="match status" value="1"/>
</dbReference>
<gene>
    <name evidence="9" type="ORF">GSI_03080</name>
</gene>